<evidence type="ECO:0000256" key="11">
    <source>
        <dbReference type="ARBA" id="ARBA00023268"/>
    </source>
</evidence>
<dbReference type="GO" id="GO:0009086">
    <property type="term" value="P:methionine biosynthetic process"/>
    <property type="evidence" value="ECO:0007669"/>
    <property type="project" value="UniProtKB-KW"/>
</dbReference>
<dbReference type="InterPro" id="IPR036291">
    <property type="entry name" value="NAD(P)-bd_dom_sf"/>
</dbReference>
<gene>
    <name evidence="12" type="primary">folD</name>
    <name evidence="15" type="ORF">IAA62_01025</name>
</gene>
<dbReference type="GO" id="GO:0004477">
    <property type="term" value="F:methenyltetrahydrofolate cyclohydrolase activity"/>
    <property type="evidence" value="ECO:0007669"/>
    <property type="project" value="UniProtKB-UniRule"/>
</dbReference>
<dbReference type="InterPro" id="IPR020630">
    <property type="entry name" value="THF_DH/CycHdrlase_cat_dom"/>
</dbReference>
<dbReference type="Gene3D" id="3.40.50.10860">
    <property type="entry name" value="Leucine Dehydrogenase, chain A, domain 1"/>
    <property type="match status" value="1"/>
</dbReference>
<evidence type="ECO:0000256" key="10">
    <source>
        <dbReference type="ARBA" id="ARBA00023167"/>
    </source>
</evidence>
<accession>A0A9D1NDJ1</accession>
<comment type="function">
    <text evidence="12">Catalyzes the oxidation of 5,10-methylenetetrahydrofolate to 5,10-methenyltetrahydrofolate and then the hydrolysis of 5,10-methenyltetrahydrofolate to 10-formyltetrahydrofolate.</text>
</comment>
<evidence type="ECO:0000256" key="4">
    <source>
        <dbReference type="ARBA" id="ARBA00022605"/>
    </source>
</evidence>
<feature type="binding site" evidence="12">
    <location>
        <begin position="160"/>
        <end position="162"/>
    </location>
    <ligand>
        <name>NADP(+)</name>
        <dbReference type="ChEBI" id="CHEBI:58349"/>
    </ligand>
</feature>
<keyword evidence="6 12" id="KW-0378">Hydrolase</keyword>
<dbReference type="GO" id="GO:0004488">
    <property type="term" value="F:methylenetetrahydrofolate dehydrogenase (NADP+) activity"/>
    <property type="evidence" value="ECO:0007669"/>
    <property type="project" value="UniProtKB-UniRule"/>
</dbReference>
<dbReference type="GO" id="GO:0035999">
    <property type="term" value="P:tetrahydrofolate interconversion"/>
    <property type="evidence" value="ECO:0007669"/>
    <property type="project" value="UniProtKB-UniRule"/>
</dbReference>
<evidence type="ECO:0000313" key="15">
    <source>
        <dbReference type="EMBL" id="HIV01127.1"/>
    </source>
</evidence>
<evidence type="ECO:0000256" key="9">
    <source>
        <dbReference type="ARBA" id="ARBA00023102"/>
    </source>
</evidence>
<keyword evidence="3 12" id="KW-0554">One-carbon metabolism</keyword>
<proteinExistence type="inferred from homology"/>
<reference evidence="15" key="1">
    <citation type="submission" date="2020-10" db="EMBL/GenBank/DDBJ databases">
        <authorList>
            <person name="Gilroy R."/>
        </authorList>
    </citation>
    <scope>NUCLEOTIDE SEQUENCE</scope>
    <source>
        <strain evidence="15">CHK186-9395</strain>
    </source>
</reference>
<evidence type="ECO:0000256" key="2">
    <source>
        <dbReference type="ARBA" id="ARBA00011738"/>
    </source>
</evidence>
<dbReference type="InterPro" id="IPR000672">
    <property type="entry name" value="THF_DH/CycHdrlase"/>
</dbReference>
<dbReference type="PRINTS" id="PR00085">
    <property type="entry name" value="THFDHDRGNASE"/>
</dbReference>
<dbReference type="GO" id="GO:0000105">
    <property type="term" value="P:L-histidine biosynthetic process"/>
    <property type="evidence" value="ECO:0007669"/>
    <property type="project" value="UniProtKB-KW"/>
</dbReference>
<dbReference type="Pfam" id="PF00763">
    <property type="entry name" value="THF_DHG_CYH"/>
    <property type="match status" value="1"/>
</dbReference>
<dbReference type="Gene3D" id="3.40.50.720">
    <property type="entry name" value="NAD(P)-binding Rossmann-like Domain"/>
    <property type="match status" value="1"/>
</dbReference>
<dbReference type="Pfam" id="PF02882">
    <property type="entry name" value="THF_DHG_CYH_C"/>
    <property type="match status" value="1"/>
</dbReference>
<evidence type="ECO:0000256" key="3">
    <source>
        <dbReference type="ARBA" id="ARBA00022563"/>
    </source>
</evidence>
<evidence type="ECO:0000259" key="13">
    <source>
        <dbReference type="Pfam" id="PF00763"/>
    </source>
</evidence>
<dbReference type="CDD" id="cd01080">
    <property type="entry name" value="NAD_bind_m-THF_DH_Cyclohyd"/>
    <property type="match status" value="1"/>
</dbReference>
<dbReference type="SUPFAM" id="SSF51735">
    <property type="entry name" value="NAD(P)-binding Rossmann-fold domains"/>
    <property type="match status" value="1"/>
</dbReference>
<sequence>MAVFDGKALAMLIKSQVAEEVKKLNKKLKLAVILVGQNPASELYVRNKEKACSDVGIDFELIRFAEICKQADVVKKIKELNRKPEVSAILVQLPLPKHLNEREIIDTISPDKDVDCLTQANFGKLALGLSDFAPCTAAGVLEILKASQIAIQGKRVAVVGRSALVGLPTAHLLTKNNATVALCHSKTQKLKKITKKADILVVAIGKPKFITKKYVKKHAVVIDVGINKVDGKICGDVDFEKVKKKAHLITPVPGGVGQITVSMLLKNILLLNLEKK</sequence>
<dbReference type="EC" id="1.5.1.5" evidence="12"/>
<dbReference type="FunFam" id="3.40.50.720:FF:000094">
    <property type="entry name" value="Bifunctional protein FolD"/>
    <property type="match status" value="1"/>
</dbReference>
<dbReference type="InterPro" id="IPR046346">
    <property type="entry name" value="Aminoacid_DH-like_N_sf"/>
</dbReference>
<dbReference type="AlphaFoldDB" id="A0A9D1NDJ1"/>
<dbReference type="EMBL" id="DVOJ01000004">
    <property type="protein sequence ID" value="HIV01127.1"/>
    <property type="molecule type" value="Genomic_DNA"/>
</dbReference>
<organism evidence="15 16">
    <name type="scientific">Candidatus Caccopulliclostridium gallistercoris</name>
    <dbReference type="NCBI Taxonomy" id="2840719"/>
    <lineage>
        <taxon>Bacteria</taxon>
        <taxon>Bacillati</taxon>
        <taxon>Bacillota</taxon>
        <taxon>Clostridia</taxon>
        <taxon>Candidatus Caccopulliclostridium</taxon>
    </lineage>
</organism>
<comment type="caution">
    <text evidence="12">Lacks conserved residue(s) required for the propagation of feature annotation.</text>
</comment>
<dbReference type="GO" id="GO:0005829">
    <property type="term" value="C:cytosol"/>
    <property type="evidence" value="ECO:0007669"/>
    <property type="project" value="TreeGrafter"/>
</dbReference>
<evidence type="ECO:0000259" key="14">
    <source>
        <dbReference type="Pfam" id="PF02882"/>
    </source>
</evidence>
<dbReference type="InterPro" id="IPR020631">
    <property type="entry name" value="THF_DH/CycHdrlase_NAD-bd_dom"/>
</dbReference>
<dbReference type="PANTHER" id="PTHR48099:SF5">
    <property type="entry name" value="C-1-TETRAHYDROFOLATE SYNTHASE, CYTOPLASMIC"/>
    <property type="match status" value="1"/>
</dbReference>
<reference evidence="15" key="2">
    <citation type="journal article" date="2021" name="PeerJ">
        <title>Extensive microbial diversity within the chicken gut microbiome revealed by metagenomics and culture.</title>
        <authorList>
            <person name="Gilroy R."/>
            <person name="Ravi A."/>
            <person name="Getino M."/>
            <person name="Pursley I."/>
            <person name="Horton D.L."/>
            <person name="Alikhan N.F."/>
            <person name="Baker D."/>
            <person name="Gharbi K."/>
            <person name="Hall N."/>
            <person name="Watson M."/>
            <person name="Adriaenssens E.M."/>
            <person name="Foster-Nyarko E."/>
            <person name="Jarju S."/>
            <person name="Secka A."/>
            <person name="Antonio M."/>
            <person name="Oren A."/>
            <person name="Chaudhuri R.R."/>
            <person name="La Ragione R."/>
            <person name="Hildebrand F."/>
            <person name="Pallen M.J."/>
        </authorList>
    </citation>
    <scope>NUCLEOTIDE SEQUENCE</scope>
    <source>
        <strain evidence="15">CHK186-9395</strain>
    </source>
</reference>
<keyword evidence="9 12" id="KW-0368">Histidine biosynthesis</keyword>
<evidence type="ECO:0000256" key="7">
    <source>
        <dbReference type="ARBA" id="ARBA00022857"/>
    </source>
</evidence>
<protein>
    <recommendedName>
        <fullName evidence="12">Bifunctional protein FolD</fullName>
    </recommendedName>
    <domain>
        <recommendedName>
            <fullName evidence="12">Methylenetetrahydrofolate dehydrogenase</fullName>
            <ecNumber evidence="12">1.5.1.5</ecNumber>
        </recommendedName>
    </domain>
    <domain>
        <recommendedName>
            <fullName evidence="12">Methenyltetrahydrofolate cyclohydrolase</fullName>
            <ecNumber evidence="12">3.5.4.9</ecNumber>
        </recommendedName>
    </domain>
</protein>
<keyword evidence="7 12" id="KW-0521">NADP</keyword>
<feature type="domain" description="Tetrahydrofolate dehydrogenase/cyclohydrolase NAD(P)-binding" evidence="14">
    <location>
        <begin position="134"/>
        <end position="270"/>
    </location>
</feature>
<keyword evidence="10 12" id="KW-0486">Methionine biosynthesis</keyword>
<comment type="catalytic activity">
    <reaction evidence="12">
        <text>(6R)-5,10-methylene-5,6,7,8-tetrahydrofolate + NADP(+) = (6R)-5,10-methenyltetrahydrofolate + NADPH</text>
        <dbReference type="Rhea" id="RHEA:22812"/>
        <dbReference type="ChEBI" id="CHEBI:15636"/>
        <dbReference type="ChEBI" id="CHEBI:57455"/>
        <dbReference type="ChEBI" id="CHEBI:57783"/>
        <dbReference type="ChEBI" id="CHEBI:58349"/>
        <dbReference type="EC" id="1.5.1.5"/>
    </reaction>
</comment>
<dbReference type="EC" id="3.5.4.9" evidence="12"/>
<dbReference type="PANTHER" id="PTHR48099">
    <property type="entry name" value="C-1-TETRAHYDROFOLATE SYNTHASE, CYTOPLASMIC-RELATED"/>
    <property type="match status" value="1"/>
</dbReference>
<comment type="pathway">
    <text evidence="1 12">One-carbon metabolism; tetrahydrofolate interconversion.</text>
</comment>
<comment type="caution">
    <text evidence="15">The sequence shown here is derived from an EMBL/GenBank/DDBJ whole genome shotgun (WGS) entry which is preliminary data.</text>
</comment>
<keyword evidence="5 12" id="KW-0658">Purine biosynthesis</keyword>
<name>A0A9D1NDJ1_9FIRM</name>
<evidence type="ECO:0000256" key="1">
    <source>
        <dbReference type="ARBA" id="ARBA00004777"/>
    </source>
</evidence>
<dbReference type="Proteomes" id="UP000886861">
    <property type="component" value="Unassembled WGS sequence"/>
</dbReference>
<keyword evidence="8 12" id="KW-0560">Oxidoreductase</keyword>
<comment type="catalytic activity">
    <reaction evidence="12">
        <text>(6R)-5,10-methenyltetrahydrofolate + H2O = (6R)-10-formyltetrahydrofolate + H(+)</text>
        <dbReference type="Rhea" id="RHEA:23700"/>
        <dbReference type="ChEBI" id="CHEBI:15377"/>
        <dbReference type="ChEBI" id="CHEBI:15378"/>
        <dbReference type="ChEBI" id="CHEBI:57455"/>
        <dbReference type="ChEBI" id="CHEBI:195366"/>
        <dbReference type="EC" id="3.5.4.9"/>
    </reaction>
</comment>
<dbReference type="HAMAP" id="MF_01576">
    <property type="entry name" value="THF_DHG_CYH"/>
    <property type="match status" value="1"/>
</dbReference>
<dbReference type="GO" id="GO:0006164">
    <property type="term" value="P:purine nucleotide biosynthetic process"/>
    <property type="evidence" value="ECO:0007669"/>
    <property type="project" value="UniProtKB-KW"/>
</dbReference>
<comment type="similarity">
    <text evidence="12">Belongs to the tetrahydrofolate dehydrogenase/cyclohydrolase family.</text>
</comment>
<dbReference type="FunFam" id="3.40.50.10860:FF:000005">
    <property type="entry name" value="C-1-tetrahydrofolate synthase, cytoplasmic, putative"/>
    <property type="match status" value="1"/>
</dbReference>
<dbReference type="SUPFAM" id="SSF53223">
    <property type="entry name" value="Aminoacid dehydrogenase-like, N-terminal domain"/>
    <property type="match status" value="1"/>
</dbReference>
<comment type="subunit">
    <text evidence="2 12">Homodimer.</text>
</comment>
<evidence type="ECO:0000256" key="12">
    <source>
        <dbReference type="HAMAP-Rule" id="MF_01576"/>
    </source>
</evidence>
<feature type="domain" description="Tetrahydrofolate dehydrogenase/cyclohydrolase catalytic" evidence="13">
    <location>
        <begin position="5"/>
        <end position="115"/>
    </location>
</feature>
<evidence type="ECO:0000256" key="8">
    <source>
        <dbReference type="ARBA" id="ARBA00023002"/>
    </source>
</evidence>
<evidence type="ECO:0000313" key="16">
    <source>
        <dbReference type="Proteomes" id="UP000886861"/>
    </source>
</evidence>
<evidence type="ECO:0000256" key="6">
    <source>
        <dbReference type="ARBA" id="ARBA00022801"/>
    </source>
</evidence>
<evidence type="ECO:0000256" key="5">
    <source>
        <dbReference type="ARBA" id="ARBA00022755"/>
    </source>
</evidence>
<keyword evidence="4 12" id="KW-0028">Amino-acid biosynthesis</keyword>
<feature type="binding site" evidence="12">
    <location>
        <position position="226"/>
    </location>
    <ligand>
        <name>NADP(+)</name>
        <dbReference type="ChEBI" id="CHEBI:58349"/>
    </ligand>
</feature>
<keyword evidence="11 12" id="KW-0511">Multifunctional enzyme</keyword>